<accession>A0A848LRF2</accession>
<dbReference type="Pfam" id="PF20093">
    <property type="entry name" value="DUF6484"/>
    <property type="match status" value="1"/>
</dbReference>
<proteinExistence type="predicted"/>
<name>A0A848LRF2_9BACT</name>
<comment type="caution">
    <text evidence="2">The sequence shown here is derived from an EMBL/GenBank/DDBJ whole genome shotgun (WGS) entry which is preliminary data.</text>
</comment>
<protein>
    <recommendedName>
        <fullName evidence="1">DUF6484 domain-containing protein</fullName>
    </recommendedName>
</protein>
<dbReference type="AlphaFoldDB" id="A0A848LRF2"/>
<evidence type="ECO:0000259" key="1">
    <source>
        <dbReference type="Pfam" id="PF20093"/>
    </source>
</evidence>
<evidence type="ECO:0000313" key="2">
    <source>
        <dbReference type="EMBL" id="NMO20034.1"/>
    </source>
</evidence>
<dbReference type="InterPro" id="IPR045506">
    <property type="entry name" value="DUF6484"/>
</dbReference>
<reference evidence="2 3" key="1">
    <citation type="submission" date="2020-04" db="EMBL/GenBank/DDBJ databases">
        <title>Draft genome of Pyxidicoccus fallax type strain.</title>
        <authorList>
            <person name="Whitworth D.E."/>
        </authorList>
    </citation>
    <scope>NUCLEOTIDE SEQUENCE [LARGE SCALE GENOMIC DNA]</scope>
    <source>
        <strain evidence="2 3">DSM 14698</strain>
    </source>
</reference>
<organism evidence="2 3">
    <name type="scientific">Pyxidicoccus fallax</name>
    <dbReference type="NCBI Taxonomy" id="394095"/>
    <lineage>
        <taxon>Bacteria</taxon>
        <taxon>Pseudomonadati</taxon>
        <taxon>Myxococcota</taxon>
        <taxon>Myxococcia</taxon>
        <taxon>Myxococcales</taxon>
        <taxon>Cystobacterineae</taxon>
        <taxon>Myxococcaceae</taxon>
        <taxon>Pyxidicoccus</taxon>
    </lineage>
</organism>
<gene>
    <name evidence="2" type="ORF">HG543_35000</name>
</gene>
<feature type="domain" description="DUF6484" evidence="1">
    <location>
        <begin position="24"/>
        <end position="89"/>
    </location>
</feature>
<dbReference type="RefSeq" id="WP_169349266.1">
    <property type="nucleotide sequence ID" value="NZ_JABBJJ010000220.1"/>
</dbReference>
<sequence length="242" mass="25692">MSRLSSVHVTSPEVTLEPLWESRLGLIIGTDGEGRPLVDFEGNPVGPRVARKAVRLDVEGLQTAVKALQPVELRFEDGDPRNPIIMALLPVVPRNAQPNALQAALEKAAESRARVIQGQDGLALRCGESSITLLRNGKISLKGTSVETSADGTVRLKGMSVQLHTQGGQSARAGHGEAQAHPPAGEDAADIRVIQGNEGLVLRCGRARLTLLRSGRILLEGTYVETCAEGVVRLQGGSVRIN</sequence>
<keyword evidence="3" id="KW-1185">Reference proteome</keyword>
<dbReference type="Proteomes" id="UP000518300">
    <property type="component" value="Unassembled WGS sequence"/>
</dbReference>
<dbReference type="EMBL" id="JABBJJ010000220">
    <property type="protein sequence ID" value="NMO20034.1"/>
    <property type="molecule type" value="Genomic_DNA"/>
</dbReference>
<evidence type="ECO:0000313" key="3">
    <source>
        <dbReference type="Proteomes" id="UP000518300"/>
    </source>
</evidence>